<sequence length="79" mass="8591">MRAALRPGNATLTNISNQRHAAVAFLTEQPRKIALVIPAALRNLVVRTFPAVTHCRSCLTVWVALQQIAKFEASGPTIV</sequence>
<evidence type="ECO:0000313" key="1">
    <source>
        <dbReference type="EMBL" id="RKU47200.1"/>
    </source>
</evidence>
<organism evidence="1 2">
    <name type="scientific">Coniochaeta pulveracea</name>
    <dbReference type="NCBI Taxonomy" id="177199"/>
    <lineage>
        <taxon>Eukaryota</taxon>
        <taxon>Fungi</taxon>
        <taxon>Dikarya</taxon>
        <taxon>Ascomycota</taxon>
        <taxon>Pezizomycotina</taxon>
        <taxon>Sordariomycetes</taxon>
        <taxon>Sordariomycetidae</taxon>
        <taxon>Coniochaetales</taxon>
        <taxon>Coniochaetaceae</taxon>
        <taxon>Coniochaeta</taxon>
    </lineage>
</organism>
<gene>
    <name evidence="1" type="ORF">DL546_008060</name>
</gene>
<dbReference type="EMBL" id="QVQW01000010">
    <property type="protein sequence ID" value="RKU47200.1"/>
    <property type="molecule type" value="Genomic_DNA"/>
</dbReference>
<protein>
    <submittedName>
        <fullName evidence="1">Uncharacterized protein</fullName>
    </submittedName>
</protein>
<accession>A0A420YH57</accession>
<name>A0A420YH57_9PEZI</name>
<comment type="caution">
    <text evidence="1">The sequence shown here is derived from an EMBL/GenBank/DDBJ whole genome shotgun (WGS) entry which is preliminary data.</text>
</comment>
<reference evidence="1 2" key="1">
    <citation type="submission" date="2018-08" db="EMBL/GenBank/DDBJ databases">
        <title>Draft genome of the lignicolous fungus Coniochaeta pulveracea.</title>
        <authorList>
            <person name="Borstlap C.J."/>
            <person name="De Witt R.N."/>
            <person name="Botha A."/>
            <person name="Volschenk H."/>
        </authorList>
    </citation>
    <scope>NUCLEOTIDE SEQUENCE [LARGE SCALE GENOMIC DNA]</scope>
    <source>
        <strain evidence="1 2">CAB683</strain>
    </source>
</reference>
<proteinExistence type="predicted"/>
<keyword evidence="2" id="KW-1185">Reference proteome</keyword>
<evidence type="ECO:0000313" key="2">
    <source>
        <dbReference type="Proteomes" id="UP000275385"/>
    </source>
</evidence>
<dbReference type="AlphaFoldDB" id="A0A420YH57"/>
<dbReference type="Proteomes" id="UP000275385">
    <property type="component" value="Unassembled WGS sequence"/>
</dbReference>